<organism evidence="1 2">
    <name type="scientific">Actinomyces bouchesdurhonensis</name>
    <dbReference type="NCBI Taxonomy" id="1852361"/>
    <lineage>
        <taxon>Bacteria</taxon>
        <taxon>Bacillati</taxon>
        <taxon>Actinomycetota</taxon>
        <taxon>Actinomycetes</taxon>
        <taxon>Actinomycetales</taxon>
        <taxon>Actinomycetaceae</taxon>
        <taxon>Actinomyces</taxon>
    </lineage>
</organism>
<evidence type="ECO:0000313" key="2">
    <source>
        <dbReference type="Proteomes" id="UP000759246"/>
    </source>
</evidence>
<reference evidence="1" key="1">
    <citation type="submission" date="2020-04" db="EMBL/GenBank/DDBJ databases">
        <title>Deep metagenomics examines the oral microbiome during advanced dental caries in children, revealing novel taxa and co-occurrences with host molecules.</title>
        <authorList>
            <person name="Baker J.L."/>
            <person name="Morton J.T."/>
            <person name="Dinis M."/>
            <person name="Alvarez R."/>
            <person name="Tran N.C."/>
            <person name="Knight R."/>
            <person name="Edlund A."/>
        </authorList>
    </citation>
    <scope>NUCLEOTIDE SEQUENCE</scope>
    <source>
        <strain evidence="1">JCVI_30_bin.13</strain>
    </source>
</reference>
<name>A0A929RNQ5_9ACTO</name>
<dbReference type="AlphaFoldDB" id="A0A929RNQ5"/>
<gene>
    <name evidence="1" type="ORF">HXK09_03985</name>
</gene>
<dbReference type="Proteomes" id="UP000759246">
    <property type="component" value="Unassembled WGS sequence"/>
</dbReference>
<sequence>MHYFSRKLPDAKSISQTHVSRSKRWVAAALCAGLVATASGVGYWSNYVYLSDLTAMDAWNRYMDLVRDGKYDEALAYSPVPFADSTRQPSSAFLTDAAHAHAPSSVTFQGEVSQNPTNRSTDIWIEGAIQFDDGTTTQFPSSSRVERLDRRNGQLGMWKIDLFSSGLTIDHINTDGLRSIRVGDILISDPQGSYYLFPGSYRIEAVPRNPDYWTIQYEIPLNDGTGELRTHTTVPPFTIIPSDKLTDWIRKESEAFAASCRTGTPDPAREGRCGALAYSTAALDLTNETLLIGSLRGTSFWLSVPTGPTDPAADSLPTPSDTFTCTIDFAYDGAQPTLECTLDK</sequence>
<protein>
    <submittedName>
        <fullName evidence="1">Uncharacterized protein</fullName>
    </submittedName>
</protein>
<evidence type="ECO:0000313" key="1">
    <source>
        <dbReference type="EMBL" id="MBF0966317.1"/>
    </source>
</evidence>
<proteinExistence type="predicted"/>
<accession>A0A929RNQ5</accession>
<comment type="caution">
    <text evidence="1">The sequence shown here is derived from an EMBL/GenBank/DDBJ whole genome shotgun (WGS) entry which is preliminary data.</text>
</comment>
<dbReference type="EMBL" id="JABZGF010000084">
    <property type="protein sequence ID" value="MBF0966317.1"/>
    <property type="molecule type" value="Genomic_DNA"/>
</dbReference>